<dbReference type="InterPro" id="IPR013525">
    <property type="entry name" value="ABC2_TM"/>
</dbReference>
<keyword evidence="8 10" id="KW-0472">Membrane</keyword>
<comment type="caution">
    <text evidence="12">The sequence shown here is derived from an EMBL/GenBank/DDBJ whole genome shotgun (WGS) entry which is preliminary data.</text>
</comment>
<evidence type="ECO:0000256" key="10">
    <source>
        <dbReference type="SAM" id="Phobius"/>
    </source>
</evidence>
<evidence type="ECO:0000256" key="8">
    <source>
        <dbReference type="ARBA" id="ARBA00023136"/>
    </source>
</evidence>
<dbReference type="Proteomes" id="UP000288216">
    <property type="component" value="Unassembled WGS sequence"/>
</dbReference>
<dbReference type="InterPro" id="IPR003593">
    <property type="entry name" value="AAA+_ATPase"/>
</dbReference>
<dbReference type="SUPFAM" id="SSF52540">
    <property type="entry name" value="P-loop containing nucleoside triphosphate hydrolases"/>
    <property type="match status" value="1"/>
</dbReference>
<comment type="subcellular location">
    <subcellularLocation>
        <location evidence="1">Membrane</location>
        <topology evidence="1">Multi-pass membrane protein</topology>
    </subcellularLocation>
</comment>
<evidence type="ECO:0000313" key="12">
    <source>
        <dbReference type="EMBL" id="GCB74331.1"/>
    </source>
</evidence>
<dbReference type="PANTHER" id="PTHR48041:SF113">
    <property type="entry name" value="ATP-BINDING CASSETTE SUB-FAMILY G MEMBER 5"/>
    <property type="match status" value="1"/>
</dbReference>
<dbReference type="GO" id="GO:0043190">
    <property type="term" value="C:ATP-binding cassette (ABC) transporter complex"/>
    <property type="evidence" value="ECO:0007669"/>
    <property type="project" value="TreeGrafter"/>
</dbReference>
<dbReference type="GO" id="GO:0140359">
    <property type="term" value="F:ABC-type transporter activity"/>
    <property type="evidence" value="ECO:0007669"/>
    <property type="project" value="InterPro"/>
</dbReference>
<feature type="transmembrane region" description="Helical" evidence="10">
    <location>
        <begin position="477"/>
        <end position="506"/>
    </location>
</feature>
<dbReference type="EMBL" id="BFAA01000923">
    <property type="protein sequence ID" value="GCB74331.1"/>
    <property type="molecule type" value="Genomic_DNA"/>
</dbReference>
<proteinExistence type="inferred from homology"/>
<dbReference type="GO" id="GO:0033344">
    <property type="term" value="P:cholesterol efflux"/>
    <property type="evidence" value="ECO:0007669"/>
    <property type="project" value="TreeGrafter"/>
</dbReference>
<keyword evidence="7 10" id="KW-1133">Transmembrane helix</keyword>
<dbReference type="InterPro" id="IPR003439">
    <property type="entry name" value="ABC_transporter-like_ATP-bd"/>
</dbReference>
<dbReference type="OrthoDB" id="66620at2759"/>
<evidence type="ECO:0000256" key="4">
    <source>
        <dbReference type="ARBA" id="ARBA00022692"/>
    </source>
</evidence>
<feature type="transmembrane region" description="Helical" evidence="10">
    <location>
        <begin position="402"/>
        <end position="421"/>
    </location>
</feature>
<feature type="transmembrane region" description="Helical" evidence="10">
    <location>
        <begin position="638"/>
        <end position="660"/>
    </location>
</feature>
<evidence type="ECO:0000256" key="9">
    <source>
        <dbReference type="SAM" id="MobiDB-lite"/>
    </source>
</evidence>
<dbReference type="OMA" id="VFSHIGM"/>
<dbReference type="FunFam" id="3.40.50.300:FF:003269">
    <property type="entry name" value="ATP binding cassette subfamily G member 5"/>
    <property type="match status" value="1"/>
</dbReference>
<feature type="domain" description="ABC transporter" evidence="11">
    <location>
        <begin position="57"/>
        <end position="309"/>
    </location>
</feature>
<evidence type="ECO:0000256" key="3">
    <source>
        <dbReference type="ARBA" id="ARBA00022448"/>
    </source>
</evidence>
<reference evidence="12 13" key="1">
    <citation type="journal article" date="2018" name="Nat. Ecol. Evol.">
        <title>Shark genomes provide insights into elasmobranch evolution and the origin of vertebrates.</title>
        <authorList>
            <person name="Hara Y"/>
            <person name="Yamaguchi K"/>
            <person name="Onimaru K"/>
            <person name="Kadota M"/>
            <person name="Koyanagi M"/>
            <person name="Keeley SD"/>
            <person name="Tatsumi K"/>
            <person name="Tanaka K"/>
            <person name="Motone F"/>
            <person name="Kageyama Y"/>
            <person name="Nozu R"/>
            <person name="Adachi N"/>
            <person name="Nishimura O"/>
            <person name="Nakagawa R"/>
            <person name="Tanegashima C"/>
            <person name="Kiyatake I"/>
            <person name="Matsumoto R"/>
            <person name="Murakumo K"/>
            <person name="Nishida K"/>
            <person name="Terakita A"/>
            <person name="Kuratani S"/>
            <person name="Sato K"/>
            <person name="Hyodo S Kuraku.S."/>
        </authorList>
    </citation>
    <scope>NUCLEOTIDE SEQUENCE [LARGE SCALE GENOMIC DNA]</scope>
</reference>
<keyword evidence="6" id="KW-0067">ATP-binding</keyword>
<keyword evidence="5" id="KW-0547">Nucleotide-binding</keyword>
<keyword evidence="13" id="KW-1185">Reference proteome</keyword>
<dbReference type="PROSITE" id="PS50893">
    <property type="entry name" value="ABC_TRANSPORTER_2"/>
    <property type="match status" value="1"/>
</dbReference>
<dbReference type="InterPro" id="IPR017871">
    <property type="entry name" value="ABC_transporter-like_CS"/>
</dbReference>
<dbReference type="GO" id="GO:0005524">
    <property type="term" value="F:ATP binding"/>
    <property type="evidence" value="ECO:0007669"/>
    <property type="project" value="UniProtKB-KW"/>
</dbReference>
<evidence type="ECO:0000256" key="5">
    <source>
        <dbReference type="ARBA" id="ARBA00022741"/>
    </source>
</evidence>
<dbReference type="Pfam" id="PF00005">
    <property type="entry name" value="ABC_tran"/>
    <property type="match status" value="1"/>
</dbReference>
<dbReference type="GO" id="GO:0042632">
    <property type="term" value="P:cholesterol homeostasis"/>
    <property type="evidence" value="ECO:0007669"/>
    <property type="project" value="TreeGrafter"/>
</dbReference>
<evidence type="ECO:0000313" key="13">
    <source>
        <dbReference type="Proteomes" id="UP000288216"/>
    </source>
</evidence>
<dbReference type="PROSITE" id="PS00211">
    <property type="entry name" value="ABC_TRANSPORTER_1"/>
    <property type="match status" value="1"/>
</dbReference>
<keyword evidence="3" id="KW-0813">Transport</keyword>
<name>A0A401PMM6_SCYTO</name>
<evidence type="ECO:0000256" key="2">
    <source>
        <dbReference type="ARBA" id="ARBA00005814"/>
    </source>
</evidence>
<dbReference type="SMART" id="SM00382">
    <property type="entry name" value="AAA"/>
    <property type="match status" value="1"/>
</dbReference>
<dbReference type="STRING" id="75743.A0A401PMM6"/>
<dbReference type="GO" id="GO:0016887">
    <property type="term" value="F:ATP hydrolysis activity"/>
    <property type="evidence" value="ECO:0007669"/>
    <property type="project" value="InterPro"/>
</dbReference>
<evidence type="ECO:0000259" key="11">
    <source>
        <dbReference type="PROSITE" id="PS50893"/>
    </source>
</evidence>
<organism evidence="12 13">
    <name type="scientific">Scyliorhinus torazame</name>
    <name type="common">Cloudy catshark</name>
    <name type="synonym">Catulus torazame</name>
    <dbReference type="NCBI Taxonomy" id="75743"/>
    <lineage>
        <taxon>Eukaryota</taxon>
        <taxon>Metazoa</taxon>
        <taxon>Chordata</taxon>
        <taxon>Craniata</taxon>
        <taxon>Vertebrata</taxon>
        <taxon>Chondrichthyes</taxon>
        <taxon>Elasmobranchii</taxon>
        <taxon>Galeomorphii</taxon>
        <taxon>Galeoidea</taxon>
        <taxon>Carcharhiniformes</taxon>
        <taxon>Scyliorhinidae</taxon>
        <taxon>Scyliorhinus</taxon>
    </lineage>
</organism>
<accession>A0A401PMM6</accession>
<dbReference type="AlphaFoldDB" id="A0A401PMM6"/>
<evidence type="ECO:0000256" key="7">
    <source>
        <dbReference type="ARBA" id="ARBA00022989"/>
    </source>
</evidence>
<dbReference type="InterPro" id="IPR050352">
    <property type="entry name" value="ABCG_transporters"/>
</dbReference>
<sequence length="669" mass="74553">MCAGVRGDMSCLEESSGGVVPPGEEFGDRGSDVRCAGQTAAPADSPGRAEAACTVCVNHLNYTVSERVGPWWDVQSYHKKWTRHILKDVSFYVESGQLMGILGNSGSGKTTLLDAIAGRLCKQTNLLGDIYVNGCKLKKEEFHDCFSYVLQSDNLLSYLTVEETLTYTALLALRGCSNAIKEKVKSVMLELSLSHVANHMIGGRVFRGISGGERRRVSIAAQLLQDPKVILLDEPTTGLDSMTSNQIILLLSGLAHKNRIVILTIHQPRSELFKLFDRIGIMTCGELVFCGGTEEMVEFFSGCGYQCPEYCNPFDLYVDLTSVDTRNKEREIETYSRVQEISFSFRNSKIFNNALENIKAAKRTKKSSSIPLKSRASPNTAVKLWVLIRRIARNLSRNKTGIIMRLFQNLLYGLFVVFFLMKLNNDPAKGAVQDRIGVIYQSIGASPYTGMLNAVALYPSLRAVGDQESSDGLYQKWLMLVAYIIHIIPFSIISVAIFSFFVYWTLGLFPLWERFGCFFAVLIVPHLVGELLTLILLGVVQNPNIVNSAVALINVAGILLGSGFLRSAEDMPEPFRWLSYLTFQKYGVEVLMVNEFYGLNFTCANGDQSSSNTTNVPCWFTQGIQYLDSIYPGAPSRFVFDFLMLYAFLPALVFLGIFSFKIRDLIIQR</sequence>
<dbReference type="InterPro" id="IPR027417">
    <property type="entry name" value="P-loop_NTPase"/>
</dbReference>
<dbReference type="CDD" id="cd03234">
    <property type="entry name" value="ABCG_White"/>
    <property type="match status" value="1"/>
</dbReference>
<evidence type="ECO:0000256" key="6">
    <source>
        <dbReference type="ARBA" id="ARBA00022840"/>
    </source>
</evidence>
<feature type="region of interest" description="Disordered" evidence="9">
    <location>
        <begin position="1"/>
        <end position="25"/>
    </location>
</feature>
<dbReference type="InterPro" id="IPR043926">
    <property type="entry name" value="ABCG_dom"/>
</dbReference>
<feature type="transmembrane region" description="Helical" evidence="10">
    <location>
        <begin position="545"/>
        <end position="565"/>
    </location>
</feature>
<comment type="similarity">
    <text evidence="2">Belongs to the ABC transporter superfamily. ABCG family. Eye pigment precursor importer (TC 3.A.1.204) subfamily.</text>
</comment>
<dbReference type="GO" id="GO:0016324">
    <property type="term" value="C:apical plasma membrane"/>
    <property type="evidence" value="ECO:0007669"/>
    <property type="project" value="TreeGrafter"/>
</dbReference>
<dbReference type="PANTHER" id="PTHR48041">
    <property type="entry name" value="ABC TRANSPORTER G FAMILY MEMBER 28"/>
    <property type="match status" value="1"/>
</dbReference>
<evidence type="ECO:0000256" key="1">
    <source>
        <dbReference type="ARBA" id="ARBA00004141"/>
    </source>
</evidence>
<keyword evidence="4 10" id="KW-0812">Transmembrane</keyword>
<feature type="transmembrane region" description="Helical" evidence="10">
    <location>
        <begin position="518"/>
        <end position="538"/>
    </location>
</feature>
<gene>
    <name evidence="12" type="ORF">scyTo_0003420</name>
</gene>
<dbReference type="Pfam" id="PF19055">
    <property type="entry name" value="ABC2_membrane_7"/>
    <property type="match status" value="1"/>
</dbReference>
<protein>
    <recommendedName>
        <fullName evidence="11">ABC transporter domain-containing protein</fullName>
    </recommendedName>
</protein>
<dbReference type="Pfam" id="PF01061">
    <property type="entry name" value="ABC2_membrane"/>
    <property type="match status" value="1"/>
</dbReference>
<dbReference type="Gene3D" id="3.40.50.300">
    <property type="entry name" value="P-loop containing nucleotide triphosphate hydrolases"/>
    <property type="match status" value="1"/>
</dbReference>